<keyword evidence="3" id="KW-1185">Reference proteome</keyword>
<evidence type="ECO:0000313" key="3">
    <source>
        <dbReference type="Proteomes" id="UP000248423"/>
    </source>
</evidence>
<feature type="compositionally biased region" description="Polar residues" evidence="1">
    <location>
        <begin position="276"/>
        <end position="291"/>
    </location>
</feature>
<dbReference type="Proteomes" id="UP000248423">
    <property type="component" value="Unassembled WGS sequence"/>
</dbReference>
<name>A0A319ERU1_ASPSB</name>
<feature type="compositionally biased region" description="Polar residues" evidence="1">
    <location>
        <begin position="642"/>
        <end position="676"/>
    </location>
</feature>
<feature type="compositionally biased region" description="Polar residues" evidence="1">
    <location>
        <begin position="312"/>
        <end position="337"/>
    </location>
</feature>
<protein>
    <submittedName>
        <fullName evidence="2">Serine-threonine rich protein</fullName>
    </submittedName>
</protein>
<feature type="compositionally biased region" description="Polar residues" evidence="1">
    <location>
        <begin position="240"/>
        <end position="265"/>
    </location>
</feature>
<feature type="compositionally biased region" description="Basic and acidic residues" evidence="1">
    <location>
        <begin position="196"/>
        <end position="210"/>
    </location>
</feature>
<feature type="compositionally biased region" description="Polar residues" evidence="1">
    <location>
        <begin position="177"/>
        <end position="194"/>
    </location>
</feature>
<organism evidence="2 3">
    <name type="scientific">Aspergillus sclerotiicarbonarius (strain CBS 121057 / IBT 28362)</name>
    <dbReference type="NCBI Taxonomy" id="1448318"/>
    <lineage>
        <taxon>Eukaryota</taxon>
        <taxon>Fungi</taxon>
        <taxon>Dikarya</taxon>
        <taxon>Ascomycota</taxon>
        <taxon>Pezizomycotina</taxon>
        <taxon>Eurotiomycetes</taxon>
        <taxon>Eurotiomycetidae</taxon>
        <taxon>Eurotiales</taxon>
        <taxon>Aspergillaceae</taxon>
        <taxon>Aspergillus</taxon>
        <taxon>Aspergillus subgen. Circumdati</taxon>
    </lineage>
</organism>
<dbReference type="EMBL" id="KZ826316">
    <property type="protein sequence ID" value="PYI12041.1"/>
    <property type="molecule type" value="Genomic_DNA"/>
</dbReference>
<feature type="compositionally biased region" description="Polar residues" evidence="1">
    <location>
        <begin position="400"/>
        <end position="414"/>
    </location>
</feature>
<feature type="region of interest" description="Disordered" evidence="1">
    <location>
        <begin position="177"/>
        <end position="377"/>
    </location>
</feature>
<sequence length="752" mass="82680">MIYPVAVSGVRAVRWPTTVPGGRPQVTQFASSRLLKSSLQRRQLWRGTDQRYNYDHLAKQTDKHRRFCMSKLRDMPARHPRKAQMYEKHRPWWDRGYGSGQHKDIFSRYENGKDHKKDFWEAERARAKQRTAQIMREIEKDPYAALFGRRLEPFSSFEKLDNTFTSLCRSLLGLDKSSNTMNTTARPKASTTASKDAPDVGREAKSDMSRGVRPSTDVSSGTGKSSYEFDPISGRMVPKASTQTTVAGKGTRSNGHTTSMDTQNPHSERTGYMSPINRSTGEPQSTKVSKNARTEHSLQQGVPVAPVADETIQAQELQDSGLSKTTQYRASESLSTRESPKDDLEESNGLSGTIITGPPKAQDKITPNDAINGGGSTTYEHLELPLNKHLFRDREDSGCLTRSSASRSILNSTQEQDRMRAEKEDDLDLLSASDIRSHYYLDNLEKDPVTKEQMRKTLDDKFDSFVDPAGGIDAQSVRSKFQDHEAMGATDKAIKTPKTDASVQPDSQDVKTLGAFQKAIRNEDQQATQGLDHAANTQQPLPDQSSIEAYRVLAYDPSTLQVSEAETSSSFHSSNESIHPTEVLSLLNVPAKFLPHFAKMHADGYEIVSGGGDILVFGKVGGSMRNGDDLSPKAAGRVETNLDGQSNGTSRQITSASKLPQAQGSVSAEHFSSQAPNHQAVFSDDSASQGQGSSKHQSRLGQALRRMLVSGAATAGTCYAIGVVVEYFRTGGQDGRGIDAFTAFESERRHGD</sequence>
<feature type="region of interest" description="Disordered" evidence="1">
    <location>
        <begin position="628"/>
        <end position="676"/>
    </location>
</feature>
<dbReference type="OrthoDB" id="3946750at2759"/>
<dbReference type="VEuPathDB" id="FungiDB:BO78DRAFT_392716"/>
<evidence type="ECO:0000256" key="1">
    <source>
        <dbReference type="SAM" id="MobiDB-lite"/>
    </source>
</evidence>
<reference evidence="2 3" key="1">
    <citation type="submission" date="2018-02" db="EMBL/GenBank/DDBJ databases">
        <title>The genomes of Aspergillus section Nigri reveals drivers in fungal speciation.</title>
        <authorList>
            <consortium name="DOE Joint Genome Institute"/>
            <person name="Vesth T.C."/>
            <person name="Nybo J."/>
            <person name="Theobald S."/>
            <person name="Brandl J."/>
            <person name="Frisvad J.C."/>
            <person name="Nielsen K.F."/>
            <person name="Lyhne E.K."/>
            <person name="Kogle M.E."/>
            <person name="Kuo A."/>
            <person name="Riley R."/>
            <person name="Clum A."/>
            <person name="Nolan M."/>
            <person name="Lipzen A."/>
            <person name="Salamov A."/>
            <person name="Henrissat B."/>
            <person name="Wiebenga A."/>
            <person name="De vries R.P."/>
            <person name="Grigoriev I.V."/>
            <person name="Mortensen U.H."/>
            <person name="Andersen M.R."/>
            <person name="Baker S.E."/>
        </authorList>
    </citation>
    <scope>NUCLEOTIDE SEQUENCE [LARGE SCALE GENOMIC DNA]</scope>
    <source>
        <strain evidence="2 3">CBS 121057</strain>
    </source>
</reference>
<dbReference type="STRING" id="1448318.A0A319ERU1"/>
<accession>A0A319ERU1</accession>
<dbReference type="AlphaFoldDB" id="A0A319ERU1"/>
<proteinExistence type="predicted"/>
<feature type="compositionally biased region" description="Polar residues" evidence="1">
    <location>
        <begin position="216"/>
        <end position="225"/>
    </location>
</feature>
<feature type="region of interest" description="Disordered" evidence="1">
    <location>
        <begin position="397"/>
        <end position="424"/>
    </location>
</feature>
<gene>
    <name evidence="2" type="ORF">BO78DRAFT_392716</name>
</gene>
<evidence type="ECO:0000313" key="2">
    <source>
        <dbReference type="EMBL" id="PYI12041.1"/>
    </source>
</evidence>